<proteinExistence type="predicted"/>
<organism evidence="3 4">
    <name type="scientific">Popillia japonica</name>
    <name type="common">Japanese beetle</name>
    <dbReference type="NCBI Taxonomy" id="7064"/>
    <lineage>
        <taxon>Eukaryota</taxon>
        <taxon>Metazoa</taxon>
        <taxon>Ecdysozoa</taxon>
        <taxon>Arthropoda</taxon>
        <taxon>Hexapoda</taxon>
        <taxon>Insecta</taxon>
        <taxon>Pterygota</taxon>
        <taxon>Neoptera</taxon>
        <taxon>Endopterygota</taxon>
        <taxon>Coleoptera</taxon>
        <taxon>Polyphaga</taxon>
        <taxon>Scarabaeiformia</taxon>
        <taxon>Scarabaeidae</taxon>
        <taxon>Rutelinae</taxon>
        <taxon>Popillia</taxon>
    </lineage>
</organism>
<dbReference type="Gene3D" id="2.40.10.10">
    <property type="entry name" value="Trypsin-like serine proteases"/>
    <property type="match status" value="1"/>
</dbReference>
<feature type="domain" description="Peptidase S1" evidence="2">
    <location>
        <begin position="70"/>
        <end position="157"/>
    </location>
</feature>
<protein>
    <submittedName>
        <fullName evidence="3">Trypsin</fullName>
    </submittedName>
</protein>
<evidence type="ECO:0000259" key="2">
    <source>
        <dbReference type="Pfam" id="PF00089"/>
    </source>
</evidence>
<comment type="caution">
    <text evidence="3">The sequence shown here is derived from an EMBL/GenBank/DDBJ whole genome shotgun (WGS) entry which is preliminary data.</text>
</comment>
<evidence type="ECO:0000313" key="3">
    <source>
        <dbReference type="EMBL" id="KAK9686880.1"/>
    </source>
</evidence>
<dbReference type="InterPro" id="IPR043504">
    <property type="entry name" value="Peptidase_S1_PA_chymotrypsin"/>
</dbReference>
<dbReference type="SUPFAM" id="SSF50494">
    <property type="entry name" value="Trypsin-like serine proteases"/>
    <property type="match status" value="1"/>
</dbReference>
<dbReference type="EMBL" id="JASPKY010000678">
    <property type="protein sequence ID" value="KAK9686880.1"/>
    <property type="molecule type" value="Genomic_DNA"/>
</dbReference>
<keyword evidence="4" id="KW-1185">Reference proteome</keyword>
<gene>
    <name evidence="3" type="ORF">QE152_g36869</name>
</gene>
<dbReference type="Pfam" id="PF00089">
    <property type="entry name" value="Trypsin"/>
    <property type="match status" value="1"/>
</dbReference>
<evidence type="ECO:0000256" key="1">
    <source>
        <dbReference type="SAM" id="SignalP"/>
    </source>
</evidence>
<evidence type="ECO:0000313" key="4">
    <source>
        <dbReference type="Proteomes" id="UP001458880"/>
    </source>
</evidence>
<accession>A0AAW1ICK8</accession>
<dbReference type="InterPro" id="IPR001254">
    <property type="entry name" value="Trypsin_dom"/>
</dbReference>
<reference evidence="3 4" key="1">
    <citation type="journal article" date="2024" name="BMC Genomics">
        <title>De novo assembly and annotation of Popillia japonica's genome with initial clues to its potential as an invasive pest.</title>
        <authorList>
            <person name="Cucini C."/>
            <person name="Boschi S."/>
            <person name="Funari R."/>
            <person name="Cardaioli E."/>
            <person name="Iannotti N."/>
            <person name="Marturano G."/>
            <person name="Paoli F."/>
            <person name="Bruttini M."/>
            <person name="Carapelli A."/>
            <person name="Frati F."/>
            <person name="Nardi F."/>
        </authorList>
    </citation>
    <scope>NUCLEOTIDE SEQUENCE [LARGE SCALE GENOMIC DNA]</scope>
    <source>
        <strain evidence="3">DMR45628</strain>
    </source>
</reference>
<feature type="chain" id="PRO_5043934664" evidence="1">
    <location>
        <begin position="24"/>
        <end position="294"/>
    </location>
</feature>
<dbReference type="AlphaFoldDB" id="A0AAW1ICK8"/>
<dbReference type="GO" id="GO:0006508">
    <property type="term" value="P:proteolysis"/>
    <property type="evidence" value="ECO:0007669"/>
    <property type="project" value="InterPro"/>
</dbReference>
<feature type="signal peptide" evidence="1">
    <location>
        <begin position="1"/>
        <end position="23"/>
    </location>
</feature>
<dbReference type="Proteomes" id="UP001458880">
    <property type="component" value="Unassembled WGS sequence"/>
</dbReference>
<dbReference type="GO" id="GO:0004252">
    <property type="term" value="F:serine-type endopeptidase activity"/>
    <property type="evidence" value="ECO:0007669"/>
    <property type="project" value="InterPro"/>
</dbReference>
<keyword evidence="1" id="KW-0732">Signal</keyword>
<name>A0AAW1ICK8_POPJA</name>
<dbReference type="InterPro" id="IPR009003">
    <property type="entry name" value="Peptidase_S1_PA"/>
</dbReference>
<sequence length="294" mass="33440">MHSSCTLFKFVVFILIYIWSAQAIIEDYPRFVRQVTEPVPELTRQKQKPPAKAKNPLSEQYILDIRQLTKSICVGAYIKGFANTHAVTKASCISKVKMSDLRVYMREGEHTQHIRGVEKIHLHPKYKPGDQAYDIALLQLEKNYASAGKLLPINNNDKIYPKCALHYVSSGKIKKHDAKMIPCPDSPEIQETYICLEGLGSKCHKDLHFVVECELKLCGLEVDKAACRKGKTYGAIGLMHFESFINTGQDSVEPHSMTENDTVRDTTTEKSRALVSFAHRFAYFTLFSHVLHMY</sequence>